<keyword evidence="1" id="KW-0732">Signal</keyword>
<evidence type="ECO:0000256" key="1">
    <source>
        <dbReference type="SAM" id="SignalP"/>
    </source>
</evidence>
<proteinExistence type="predicted"/>
<protein>
    <submittedName>
        <fullName evidence="2">Secreted protein</fullName>
    </submittedName>
</protein>
<feature type="signal peptide" evidence="1">
    <location>
        <begin position="1"/>
        <end position="26"/>
    </location>
</feature>
<accession>A0A8H9MAJ6</accession>
<dbReference type="EMBL" id="BNAV01000001">
    <property type="protein sequence ID" value="GHF37137.1"/>
    <property type="molecule type" value="Genomic_DNA"/>
</dbReference>
<dbReference type="AlphaFoldDB" id="A0A8H9MAJ6"/>
<feature type="chain" id="PRO_5038800549" evidence="1">
    <location>
        <begin position="27"/>
        <end position="164"/>
    </location>
</feature>
<evidence type="ECO:0000313" key="2">
    <source>
        <dbReference type="EMBL" id="GHF37137.1"/>
    </source>
</evidence>
<keyword evidence="3" id="KW-1185">Reference proteome</keyword>
<dbReference type="RefSeq" id="WP_145939038.1">
    <property type="nucleotide sequence ID" value="NZ_BNAV01000001.1"/>
</dbReference>
<reference evidence="2" key="2">
    <citation type="submission" date="2020-09" db="EMBL/GenBank/DDBJ databases">
        <authorList>
            <person name="Sun Q."/>
            <person name="Zhou Y."/>
        </authorList>
    </citation>
    <scope>NUCLEOTIDE SEQUENCE</scope>
    <source>
        <strain evidence="2">CGMCC 4.7679</strain>
    </source>
</reference>
<dbReference type="OrthoDB" id="3373619at2"/>
<organism evidence="2 3">
    <name type="scientific">Amycolatopsis bartoniae</name>
    <dbReference type="NCBI Taxonomy" id="941986"/>
    <lineage>
        <taxon>Bacteria</taxon>
        <taxon>Bacillati</taxon>
        <taxon>Actinomycetota</taxon>
        <taxon>Actinomycetes</taxon>
        <taxon>Pseudonocardiales</taxon>
        <taxon>Pseudonocardiaceae</taxon>
        <taxon>Amycolatopsis</taxon>
    </lineage>
</organism>
<evidence type="ECO:0000313" key="3">
    <source>
        <dbReference type="Proteomes" id="UP000658656"/>
    </source>
</evidence>
<name>A0A8H9MAJ6_9PSEU</name>
<reference evidence="2" key="1">
    <citation type="journal article" date="2014" name="Int. J. Syst. Evol. Microbiol.">
        <title>Complete genome sequence of Corynebacterium casei LMG S-19264T (=DSM 44701T), isolated from a smear-ripened cheese.</title>
        <authorList>
            <consortium name="US DOE Joint Genome Institute (JGI-PGF)"/>
            <person name="Walter F."/>
            <person name="Albersmeier A."/>
            <person name="Kalinowski J."/>
            <person name="Ruckert C."/>
        </authorList>
    </citation>
    <scope>NUCLEOTIDE SEQUENCE</scope>
    <source>
        <strain evidence="2">CGMCC 4.7679</strain>
    </source>
</reference>
<comment type="caution">
    <text evidence="2">The sequence shown here is derived from an EMBL/GenBank/DDBJ whole genome shotgun (WGS) entry which is preliminary data.</text>
</comment>
<dbReference type="Proteomes" id="UP000658656">
    <property type="component" value="Unassembled WGS sequence"/>
</dbReference>
<gene>
    <name evidence="2" type="ORF">GCM10017566_07860</name>
</gene>
<sequence length="164" mass="16603">MRASIRVFTAAVIGALLASGTGLALATQQDDPAAEPPSIMEDFSYPGATQVLAQRGITLISGDGHIMLVSCGASGLIEVRSSGNTADKDPDPGHYCFKVTGSTGTLTLTIPNAYQVKGDNHAVTATVTVANTTSTVAVATNTWTGIGLGSGPDPATLLQLDAKS</sequence>